<dbReference type="STRING" id="3871.A0A4P1QR79"/>
<sequence length="395" mass="43534">MTITTSSTPQLNLPTTTKRHKLHHDHHDHHHQQPLIPGLPDHIAQLCLSQINPSCLFSISSSWRRFIYSPSFPPFFSLYAILSPSSSPHTFQTSSSTTTTTTLSSSNSIHFYNFDPISTTWRILPPPPLYPPLLLRHPSFLSRNLSIQSISVSGNLVLLAATTLNLYPALSRPLIFNPLSQAWTFGPTLATPRRWCALGASCSAVYVASGIGSHYSNDVAKSLEKWDLNKKTGEWESKKGLKDGRFSREAIDAVGWRGKLCMVNVKGDAAKEGVIYDVEEDLWKEMPEGMLGGWRGPVAAMAEDVMYVVDEVKGCLKKYVAEEDYWEEVMVCESLKGAEQIAAEGGRVCVVSGGKISVVDVVAAQPRLTVVDLPQGFQAVAVHILPRMPVTDFSI</sequence>
<dbReference type="AlphaFoldDB" id="A0A4P1QR79"/>
<reference evidence="2 3" key="1">
    <citation type="journal article" date="2017" name="Plant Biotechnol. J.">
        <title>A comprehensive draft genome sequence for lupin (Lupinus angustifolius), an emerging health food: insights into plant-microbe interactions and legume evolution.</title>
        <authorList>
            <person name="Hane J.K."/>
            <person name="Ming Y."/>
            <person name="Kamphuis L.G."/>
            <person name="Nelson M.N."/>
            <person name="Garg G."/>
            <person name="Atkins C.A."/>
            <person name="Bayer P.E."/>
            <person name="Bravo A."/>
            <person name="Bringans S."/>
            <person name="Cannon S."/>
            <person name="Edwards D."/>
            <person name="Foley R."/>
            <person name="Gao L.L."/>
            <person name="Harrison M.J."/>
            <person name="Huang W."/>
            <person name="Hurgobin B."/>
            <person name="Li S."/>
            <person name="Liu C.W."/>
            <person name="McGrath A."/>
            <person name="Morahan G."/>
            <person name="Murray J."/>
            <person name="Weller J."/>
            <person name="Jian J."/>
            <person name="Singh K.B."/>
        </authorList>
    </citation>
    <scope>NUCLEOTIDE SEQUENCE [LARGE SCALE GENOMIC DNA]</scope>
    <source>
        <strain evidence="3">cv. Tanjil</strain>
        <tissue evidence="2">Whole plant</tissue>
    </source>
</reference>
<gene>
    <name evidence="2" type="ORF">TanjilG_20599</name>
</gene>
<dbReference type="Gene3D" id="2.120.10.80">
    <property type="entry name" value="Kelch-type beta propeller"/>
    <property type="match status" value="1"/>
</dbReference>
<feature type="compositionally biased region" description="Basic residues" evidence="1">
    <location>
        <begin position="17"/>
        <end position="32"/>
    </location>
</feature>
<dbReference type="KEGG" id="lang:109332921"/>
<feature type="region of interest" description="Disordered" evidence="1">
    <location>
        <begin position="1"/>
        <end position="35"/>
    </location>
</feature>
<evidence type="ECO:0008006" key="4">
    <source>
        <dbReference type="Google" id="ProtNLM"/>
    </source>
</evidence>
<dbReference type="SUPFAM" id="SSF117281">
    <property type="entry name" value="Kelch motif"/>
    <property type="match status" value="1"/>
</dbReference>
<dbReference type="Proteomes" id="UP000188354">
    <property type="component" value="Chromosome LG18"/>
</dbReference>
<proteinExistence type="predicted"/>
<dbReference type="InterPro" id="IPR015915">
    <property type="entry name" value="Kelch-typ_b-propeller"/>
</dbReference>
<dbReference type="PANTHER" id="PTHR47590">
    <property type="entry name" value="F-BOX/KELCH-REPEAT PROTEIN SKIP25"/>
    <property type="match status" value="1"/>
</dbReference>
<organism evidence="2 3">
    <name type="scientific">Lupinus angustifolius</name>
    <name type="common">Narrow-leaved blue lupine</name>
    <dbReference type="NCBI Taxonomy" id="3871"/>
    <lineage>
        <taxon>Eukaryota</taxon>
        <taxon>Viridiplantae</taxon>
        <taxon>Streptophyta</taxon>
        <taxon>Embryophyta</taxon>
        <taxon>Tracheophyta</taxon>
        <taxon>Spermatophyta</taxon>
        <taxon>Magnoliopsida</taxon>
        <taxon>eudicotyledons</taxon>
        <taxon>Gunneridae</taxon>
        <taxon>Pentapetalae</taxon>
        <taxon>rosids</taxon>
        <taxon>fabids</taxon>
        <taxon>Fabales</taxon>
        <taxon>Fabaceae</taxon>
        <taxon>Papilionoideae</taxon>
        <taxon>50 kb inversion clade</taxon>
        <taxon>genistoids sensu lato</taxon>
        <taxon>core genistoids</taxon>
        <taxon>Genisteae</taxon>
        <taxon>Lupinus</taxon>
    </lineage>
</organism>
<keyword evidence="3" id="KW-1185">Reference proteome</keyword>
<feature type="compositionally biased region" description="Polar residues" evidence="1">
    <location>
        <begin position="1"/>
        <end position="16"/>
    </location>
</feature>
<evidence type="ECO:0000313" key="2">
    <source>
        <dbReference type="EMBL" id="OIV92937.1"/>
    </source>
</evidence>
<evidence type="ECO:0000256" key="1">
    <source>
        <dbReference type="SAM" id="MobiDB-lite"/>
    </source>
</evidence>
<dbReference type="OrthoDB" id="1899182at2759"/>
<protein>
    <recommendedName>
        <fullName evidence="4">F-box domain-containing protein</fullName>
    </recommendedName>
</protein>
<accession>A0A4P1QR79</accession>
<name>A0A4P1QR79_LUPAN</name>
<dbReference type="PANTHER" id="PTHR47590:SF1">
    <property type="entry name" value="F-BOX_KELCH-REPEAT PROTEIN SKIP25"/>
    <property type="match status" value="1"/>
</dbReference>
<dbReference type="Gramene" id="OIV92937">
    <property type="protein sequence ID" value="OIV92937"/>
    <property type="gene ID" value="TanjilG_20599"/>
</dbReference>
<dbReference type="EMBL" id="CM007378">
    <property type="protein sequence ID" value="OIV92937.1"/>
    <property type="molecule type" value="Genomic_DNA"/>
</dbReference>
<evidence type="ECO:0000313" key="3">
    <source>
        <dbReference type="Proteomes" id="UP000188354"/>
    </source>
</evidence>